<feature type="compositionally biased region" description="Basic and acidic residues" evidence="1">
    <location>
        <begin position="304"/>
        <end position="314"/>
    </location>
</feature>
<organism evidence="2 3">
    <name type="scientific">Chilo suppressalis</name>
    <name type="common">Asiatic rice borer moth</name>
    <dbReference type="NCBI Taxonomy" id="168631"/>
    <lineage>
        <taxon>Eukaryota</taxon>
        <taxon>Metazoa</taxon>
        <taxon>Ecdysozoa</taxon>
        <taxon>Arthropoda</taxon>
        <taxon>Hexapoda</taxon>
        <taxon>Insecta</taxon>
        <taxon>Pterygota</taxon>
        <taxon>Neoptera</taxon>
        <taxon>Endopterygota</taxon>
        <taxon>Lepidoptera</taxon>
        <taxon>Glossata</taxon>
        <taxon>Ditrysia</taxon>
        <taxon>Pyraloidea</taxon>
        <taxon>Crambidae</taxon>
        <taxon>Crambinae</taxon>
        <taxon>Chilo</taxon>
    </lineage>
</organism>
<proteinExistence type="predicted"/>
<name>A0ABN8AZJ7_CHISP</name>
<feature type="region of interest" description="Disordered" evidence="1">
    <location>
        <begin position="213"/>
        <end position="318"/>
    </location>
</feature>
<feature type="region of interest" description="Disordered" evidence="1">
    <location>
        <begin position="478"/>
        <end position="502"/>
    </location>
</feature>
<gene>
    <name evidence="2" type="ORF">CHILSU_LOCUS5158</name>
</gene>
<dbReference type="EMBL" id="OU963895">
    <property type="protein sequence ID" value="CAH0401921.1"/>
    <property type="molecule type" value="Genomic_DNA"/>
</dbReference>
<evidence type="ECO:0000256" key="1">
    <source>
        <dbReference type="SAM" id="MobiDB-lite"/>
    </source>
</evidence>
<accession>A0ABN8AZJ7</accession>
<dbReference type="Proteomes" id="UP001153292">
    <property type="component" value="Chromosome 2"/>
</dbReference>
<keyword evidence="3" id="KW-1185">Reference proteome</keyword>
<feature type="compositionally biased region" description="Basic and acidic residues" evidence="1">
    <location>
        <begin position="262"/>
        <end position="278"/>
    </location>
</feature>
<reference evidence="2" key="1">
    <citation type="submission" date="2021-12" db="EMBL/GenBank/DDBJ databases">
        <authorList>
            <person name="King R."/>
        </authorList>
    </citation>
    <scope>NUCLEOTIDE SEQUENCE</scope>
</reference>
<evidence type="ECO:0000313" key="2">
    <source>
        <dbReference type="EMBL" id="CAH0401921.1"/>
    </source>
</evidence>
<feature type="compositionally biased region" description="Basic residues" evidence="1">
    <location>
        <begin position="279"/>
        <end position="292"/>
    </location>
</feature>
<protein>
    <submittedName>
        <fullName evidence="2">Uncharacterized protein</fullName>
    </submittedName>
</protein>
<evidence type="ECO:0000313" key="3">
    <source>
        <dbReference type="Proteomes" id="UP001153292"/>
    </source>
</evidence>
<feature type="compositionally biased region" description="Basic and acidic residues" evidence="1">
    <location>
        <begin position="478"/>
        <end position="487"/>
    </location>
</feature>
<feature type="compositionally biased region" description="Basic residues" evidence="1">
    <location>
        <begin position="227"/>
        <end position="236"/>
    </location>
</feature>
<feature type="region of interest" description="Disordered" evidence="1">
    <location>
        <begin position="396"/>
        <end position="423"/>
    </location>
</feature>
<feature type="compositionally biased region" description="Basic and acidic residues" evidence="1">
    <location>
        <begin position="213"/>
        <end position="226"/>
    </location>
</feature>
<sequence length="580" mass="66857">MTPLSKTESFIEQNMPTITTPEKQTVKKQLLNYNVLTTALQKMQKIIKNAMFKGVVENDIVKKYKAKSITTTVLGLKGRARRRKILMRKSKILIDGIKHFYERDDVSRATAGKNEVKTLKKNKQQRRYLLNSLKALYKKYRLAETDIAKYSIPDTLTPVPHTMALHQIANTEAANVIKYRCLSCFCDDMLSFKGYCECLDVKTHLLVQNKDVEKENENKNNPDQKNKAKRVIKRTKKMTDLSEMSDSEEEQKEYRNKKKKICKDVERKNETENNPDRKYKVKRVIERKRKVTKSSEMTDSEEEQKEKRNEEKKICKNGGNKNEKKITILSDVKGRPENRAFCVTTIGSGPLNLKRIEKPDILNIENKVNINTDYQTPSTSGICRRPNIAQKTISRNRNKPIIDSNASSTENEDEFSLHHTSDDEPLLPDTFLKEEEKINTNAEKHVIVDCIVSNEEWKPLDDSVIVLSGDCGSVYTEEKNNENKKSSGDGASETVEDKTENHEIVQLEKTEIVDNKTENHDIVQLEKTEIVDNKTENHDIVELEKTEIITNTVKDCELPNTTKEKRFNEFSSIVTTDRCQ</sequence>